<dbReference type="Gene3D" id="3.40.50.10810">
    <property type="entry name" value="Tandem AAA-ATPase domain"/>
    <property type="match status" value="1"/>
</dbReference>
<keyword evidence="4" id="KW-0597">Phosphoprotein</keyword>
<dbReference type="InterPro" id="IPR050628">
    <property type="entry name" value="SNF2_RAD54_helicase_TF"/>
</dbReference>
<dbReference type="InterPro" id="IPR000330">
    <property type="entry name" value="SNF2_N"/>
</dbReference>
<evidence type="ECO:0000259" key="19">
    <source>
        <dbReference type="PROSITE" id="PS51194"/>
    </source>
</evidence>
<dbReference type="PANTHER" id="PTHR45626:SF50">
    <property type="entry name" value="TRANSCRIPTION TERMINATION FACTOR 2"/>
    <property type="match status" value="1"/>
</dbReference>
<dbReference type="FunFam" id="3.40.50.10810:FF:000043">
    <property type="entry name" value="Transcription termination factor 2"/>
    <property type="match status" value="1"/>
</dbReference>
<dbReference type="Proteomes" id="UP001378592">
    <property type="component" value="Unassembled WGS sequence"/>
</dbReference>
<evidence type="ECO:0000313" key="21">
    <source>
        <dbReference type="Proteomes" id="UP001378592"/>
    </source>
</evidence>
<dbReference type="CDD" id="cd18793">
    <property type="entry name" value="SF2_C_SNF"/>
    <property type="match status" value="1"/>
</dbReference>
<evidence type="ECO:0000256" key="5">
    <source>
        <dbReference type="ARBA" id="ARBA00022741"/>
    </source>
</evidence>
<feature type="compositionally biased region" description="Basic and acidic residues" evidence="17">
    <location>
        <begin position="1"/>
        <end position="16"/>
    </location>
</feature>
<dbReference type="SUPFAM" id="SSF52540">
    <property type="entry name" value="P-loop containing nucleoside triphosphate hydrolases"/>
    <property type="match status" value="2"/>
</dbReference>
<evidence type="ECO:0000256" key="3">
    <source>
        <dbReference type="ARBA" id="ARBA00022472"/>
    </source>
</evidence>
<dbReference type="InterPro" id="IPR049730">
    <property type="entry name" value="SNF2/RAD54-like_C"/>
</dbReference>
<evidence type="ECO:0000256" key="12">
    <source>
        <dbReference type="ARBA" id="ARBA00023242"/>
    </source>
</evidence>
<dbReference type="SMART" id="SM00487">
    <property type="entry name" value="DEXDc"/>
    <property type="match status" value="1"/>
</dbReference>
<comment type="caution">
    <text evidence="20">The sequence shown here is derived from an EMBL/GenBank/DDBJ whole genome shotgun (WGS) entry which is preliminary data.</text>
</comment>
<keyword evidence="3" id="KW-0806">Transcription termination</keyword>
<evidence type="ECO:0000256" key="15">
    <source>
        <dbReference type="ARBA" id="ARBA00082628"/>
    </source>
</evidence>
<feature type="domain" description="Helicase ATP-binding" evidence="18">
    <location>
        <begin position="490"/>
        <end position="685"/>
    </location>
</feature>
<feature type="region of interest" description="Disordered" evidence="17">
    <location>
        <begin position="87"/>
        <end position="121"/>
    </location>
</feature>
<evidence type="ECO:0000256" key="4">
    <source>
        <dbReference type="ARBA" id="ARBA00022553"/>
    </source>
</evidence>
<evidence type="ECO:0000256" key="6">
    <source>
        <dbReference type="ARBA" id="ARBA00022801"/>
    </source>
</evidence>
<keyword evidence="6" id="KW-0378">Hydrolase</keyword>
<feature type="compositionally biased region" description="Polar residues" evidence="17">
    <location>
        <begin position="90"/>
        <end position="99"/>
    </location>
</feature>
<dbReference type="GO" id="GO:0016787">
    <property type="term" value="F:hydrolase activity"/>
    <property type="evidence" value="ECO:0007669"/>
    <property type="project" value="UniProtKB-KW"/>
</dbReference>
<dbReference type="GO" id="GO:0003677">
    <property type="term" value="F:DNA binding"/>
    <property type="evidence" value="ECO:0007669"/>
    <property type="project" value="UniProtKB-KW"/>
</dbReference>
<comment type="similarity">
    <text evidence="2">Belongs to the SNF2/RAD54 helicase family.</text>
</comment>
<gene>
    <name evidence="20" type="ORF">R5R35_002794</name>
</gene>
<dbReference type="PROSITE" id="PS51192">
    <property type="entry name" value="HELICASE_ATP_BIND_1"/>
    <property type="match status" value="1"/>
</dbReference>
<evidence type="ECO:0000256" key="7">
    <source>
        <dbReference type="ARBA" id="ARBA00022806"/>
    </source>
</evidence>
<dbReference type="InterPro" id="IPR027417">
    <property type="entry name" value="P-loop_NTPase"/>
</dbReference>
<dbReference type="PROSITE" id="PS51194">
    <property type="entry name" value="HELICASE_CTER"/>
    <property type="match status" value="1"/>
</dbReference>
<evidence type="ECO:0000259" key="18">
    <source>
        <dbReference type="PROSITE" id="PS51192"/>
    </source>
</evidence>
<dbReference type="SMART" id="SM00490">
    <property type="entry name" value="HELICc"/>
    <property type="match status" value="1"/>
</dbReference>
<feature type="region of interest" description="Disordered" evidence="17">
    <location>
        <begin position="227"/>
        <end position="259"/>
    </location>
</feature>
<dbReference type="GO" id="GO:0006353">
    <property type="term" value="P:DNA-templated transcription termination"/>
    <property type="evidence" value="ECO:0007669"/>
    <property type="project" value="UniProtKB-KW"/>
</dbReference>
<evidence type="ECO:0000256" key="14">
    <source>
        <dbReference type="ARBA" id="ARBA00079067"/>
    </source>
</evidence>
<organism evidence="20 21">
    <name type="scientific">Gryllus longicercus</name>
    <dbReference type="NCBI Taxonomy" id="2509291"/>
    <lineage>
        <taxon>Eukaryota</taxon>
        <taxon>Metazoa</taxon>
        <taxon>Ecdysozoa</taxon>
        <taxon>Arthropoda</taxon>
        <taxon>Hexapoda</taxon>
        <taxon>Insecta</taxon>
        <taxon>Pterygota</taxon>
        <taxon>Neoptera</taxon>
        <taxon>Polyneoptera</taxon>
        <taxon>Orthoptera</taxon>
        <taxon>Ensifera</taxon>
        <taxon>Gryllidea</taxon>
        <taxon>Grylloidea</taxon>
        <taxon>Gryllidae</taxon>
        <taxon>Gryllinae</taxon>
        <taxon>Gryllus</taxon>
    </lineage>
</organism>
<name>A0AAN9VFI5_9ORTH</name>
<dbReference type="Pfam" id="PF00176">
    <property type="entry name" value="SNF2-rel_dom"/>
    <property type="match status" value="1"/>
</dbReference>
<evidence type="ECO:0000256" key="17">
    <source>
        <dbReference type="SAM" id="MobiDB-lite"/>
    </source>
</evidence>
<keyword evidence="12" id="KW-0539">Nucleus</keyword>
<evidence type="ECO:0000256" key="1">
    <source>
        <dbReference type="ARBA" id="ARBA00004123"/>
    </source>
</evidence>
<feature type="coiled-coil region" evidence="16">
    <location>
        <begin position="347"/>
        <end position="374"/>
    </location>
</feature>
<dbReference type="GO" id="GO:0005634">
    <property type="term" value="C:nucleus"/>
    <property type="evidence" value="ECO:0007669"/>
    <property type="project" value="UniProtKB-SubCell"/>
</dbReference>
<keyword evidence="5" id="KW-0547">Nucleotide-binding</keyword>
<accession>A0AAN9VFI5</accession>
<feature type="region of interest" description="Disordered" evidence="17">
    <location>
        <begin position="1"/>
        <end position="26"/>
    </location>
</feature>
<keyword evidence="8" id="KW-0067">ATP-binding</keyword>
<keyword evidence="10" id="KW-0238">DNA-binding</keyword>
<keyword evidence="21" id="KW-1185">Reference proteome</keyword>
<evidence type="ECO:0000256" key="8">
    <source>
        <dbReference type="ARBA" id="ARBA00022840"/>
    </source>
</evidence>
<reference evidence="20 21" key="1">
    <citation type="submission" date="2024-03" db="EMBL/GenBank/DDBJ databases">
        <title>The genome assembly and annotation of the cricket Gryllus longicercus Weissman &amp; Gray.</title>
        <authorList>
            <person name="Szrajer S."/>
            <person name="Gray D."/>
            <person name="Ylla G."/>
        </authorList>
    </citation>
    <scope>NUCLEOTIDE SEQUENCE [LARGE SCALE GENOMIC DNA]</scope>
    <source>
        <strain evidence="20">DAG 2021-001</strain>
        <tissue evidence="20">Whole body minus gut</tissue>
    </source>
</reference>
<feature type="compositionally biased region" description="Acidic residues" evidence="17">
    <location>
        <begin position="281"/>
        <end position="294"/>
    </location>
</feature>
<dbReference type="Gene3D" id="3.40.50.300">
    <property type="entry name" value="P-loop containing nucleotide triphosphate hydrolases"/>
    <property type="match status" value="1"/>
</dbReference>
<dbReference type="GO" id="GO:0005524">
    <property type="term" value="F:ATP binding"/>
    <property type="evidence" value="ECO:0007669"/>
    <property type="project" value="UniProtKB-KW"/>
</dbReference>
<dbReference type="InterPro" id="IPR038718">
    <property type="entry name" value="SNF2-like_sf"/>
</dbReference>
<comment type="subcellular location">
    <subcellularLocation>
        <location evidence="1">Nucleus</location>
    </subcellularLocation>
</comment>
<dbReference type="GO" id="GO:0004386">
    <property type="term" value="F:helicase activity"/>
    <property type="evidence" value="ECO:0007669"/>
    <property type="project" value="UniProtKB-KW"/>
</dbReference>
<keyword evidence="7" id="KW-0347">Helicase</keyword>
<evidence type="ECO:0000256" key="13">
    <source>
        <dbReference type="ARBA" id="ARBA00070113"/>
    </source>
</evidence>
<keyword evidence="9" id="KW-0805">Transcription regulation</keyword>
<keyword evidence="11" id="KW-0804">Transcription</keyword>
<dbReference type="AlphaFoldDB" id="A0AAN9VFI5"/>
<evidence type="ECO:0000256" key="2">
    <source>
        <dbReference type="ARBA" id="ARBA00007025"/>
    </source>
</evidence>
<dbReference type="InterPro" id="IPR014001">
    <property type="entry name" value="Helicase_ATP-bd"/>
</dbReference>
<evidence type="ECO:0000313" key="20">
    <source>
        <dbReference type="EMBL" id="KAK7789490.1"/>
    </source>
</evidence>
<dbReference type="PANTHER" id="PTHR45626">
    <property type="entry name" value="TRANSCRIPTION TERMINATION FACTOR 2-RELATED"/>
    <property type="match status" value="1"/>
</dbReference>
<feature type="region of interest" description="Disordered" evidence="17">
    <location>
        <begin position="276"/>
        <end position="312"/>
    </location>
</feature>
<dbReference type="GO" id="GO:0005737">
    <property type="term" value="C:cytoplasm"/>
    <property type="evidence" value="ECO:0007669"/>
    <property type="project" value="UniProtKB-ARBA"/>
</dbReference>
<evidence type="ECO:0000256" key="11">
    <source>
        <dbReference type="ARBA" id="ARBA00023163"/>
    </source>
</evidence>
<feature type="compositionally biased region" description="Polar residues" evidence="17">
    <location>
        <begin position="239"/>
        <end position="253"/>
    </location>
</feature>
<dbReference type="GO" id="GO:0006281">
    <property type="term" value="P:DNA repair"/>
    <property type="evidence" value="ECO:0007669"/>
    <property type="project" value="TreeGrafter"/>
</dbReference>
<evidence type="ECO:0000256" key="16">
    <source>
        <dbReference type="SAM" id="Coils"/>
    </source>
</evidence>
<keyword evidence="16" id="KW-0175">Coiled coil</keyword>
<protein>
    <recommendedName>
        <fullName evidence="13">Transcription termination factor 2</fullName>
    </recommendedName>
    <alternativeName>
        <fullName evidence="15">RNA polymerase II termination factor</fullName>
    </alternativeName>
    <alternativeName>
        <fullName evidence="14">Transcription release factor 2</fullName>
    </alternativeName>
</protein>
<dbReference type="EMBL" id="JAZDUA010000745">
    <property type="protein sequence ID" value="KAK7789490.1"/>
    <property type="molecule type" value="Genomic_DNA"/>
</dbReference>
<dbReference type="GO" id="GO:0008094">
    <property type="term" value="F:ATP-dependent activity, acting on DNA"/>
    <property type="evidence" value="ECO:0007669"/>
    <property type="project" value="UniProtKB-ARBA"/>
</dbReference>
<sequence length="1066" mass="120718">MASRYGDYRTTRDDHSNSSGSIVLSDDDDYVVVNHNRCKKNVIVDSDSESEKEPENLPFHSTVIADHVLPNFEEMCVDNREERISDIAGQRSSLSTNSMSDHDVFQSSEESEEKSPVKPRKSTRISLALGKLLTIDSEAVSAACRKSLCNAKETFKNPSRDSVCDDEGEKCEKTVTLLSSDDSESEEGDIVKSGTDKNYFQDSHDNNFGCKKKNILVQKHDGTVAHFSSDDSVDETETTLKNGNGSEKNLQASQERENSKYKNKKILVQRHDGSVAHFSSDDSEDEIESVEIEEDGSKNSVNNNKMNEENDRSDIQVLKIENRVDKSKVSDIRSFITVQKPQVTQSFSQLKGEIEVLTRDIAKLKNIIKNIDVNKLPDNGMKLQMKLQESVYLLKIKEKELKKLPMDSTSEKIPETTVKPATSRLPIGFGVRALQTQIREKTLTEEAISDLHGSISTCPTENVLADAPLALRSSVELMIHQRHALAWLLWRETQRPPAGILADDMGLGKTLTMISLVLKCKEKEEEDEKCEKSEYEDEEESDGYPLGGTLVVCPASLLMQWEDEIKKHCRRGVLEVEIHHGSKREENARQLARNDIVITTYSIVRTSANKGGKEETVKRTKRGVLHRVRWRRIILDEAHVVRNHKSQQSLAVCLLMGRKRWALTGTPIHNKELDLYALLKFLRCSPFDDYNVWRRWVDNKNSAGIKRLNTVINAIMLRRTKALLQEKGELGSLPEKNLQEIFIQLEKDEFEVYTKVLWFSKTLFAQFLQQRAEKEMLGMPTFSQPQSKDPKELIASNPELANMFNKMQQMHDIKTHDILVLLLRLRQICVHPGLIKAMLDEEAKQSIDDVNEVDGDILSKMGAMSLDDHSPRNDEVLEEVLKVNNPVFDLTRMSSKMKAVFKVLHEKVINTSDKGIIVSQWTSMLNIICTHLVDSGVKCDMLSGAVPVKDRMEVVKNFNSERGNQVLLLSLTAGGVGLNLTGGNHLLLIDLHWNPQLESQAFDRIYRVGQKKPVYIYKFICQETIEERIKVLQDRKLSLAAGVLTGTVQRNVSKLTLEDLKSLFSM</sequence>
<dbReference type="InterPro" id="IPR001650">
    <property type="entry name" value="Helicase_C-like"/>
</dbReference>
<dbReference type="Pfam" id="PF00271">
    <property type="entry name" value="Helicase_C"/>
    <property type="match status" value="1"/>
</dbReference>
<proteinExistence type="inferred from homology"/>
<feature type="domain" description="Helicase C-terminal" evidence="19">
    <location>
        <begin position="896"/>
        <end position="1061"/>
    </location>
</feature>
<evidence type="ECO:0000256" key="9">
    <source>
        <dbReference type="ARBA" id="ARBA00023015"/>
    </source>
</evidence>
<evidence type="ECO:0000256" key="10">
    <source>
        <dbReference type="ARBA" id="ARBA00023125"/>
    </source>
</evidence>